<feature type="signal peptide" evidence="1">
    <location>
        <begin position="1"/>
        <end position="23"/>
    </location>
</feature>
<name>A0ABM9WVZ1_VIBAE</name>
<organism evidence="3 4">
    <name type="scientific">Vibrio antiquarius (strain Ex25)</name>
    <dbReference type="NCBI Taxonomy" id="150340"/>
    <lineage>
        <taxon>Bacteria</taxon>
        <taxon>Pseudomonadati</taxon>
        <taxon>Pseudomonadota</taxon>
        <taxon>Gammaproteobacteria</taxon>
        <taxon>Vibrionales</taxon>
        <taxon>Vibrionaceae</taxon>
        <taxon>Vibrio</taxon>
        <taxon>Vibrio diabolicus subgroup</taxon>
    </lineage>
</organism>
<dbReference type="GeneID" id="45029925"/>
<feature type="chain" id="PRO_5045077111" evidence="1">
    <location>
        <begin position="24"/>
        <end position="178"/>
    </location>
</feature>
<dbReference type="PANTHER" id="PTHR37089">
    <property type="entry name" value="PROTEIN U-RELATED"/>
    <property type="match status" value="1"/>
</dbReference>
<dbReference type="Proteomes" id="UP000242664">
    <property type="component" value="Unassembled WGS sequence"/>
</dbReference>
<evidence type="ECO:0000256" key="1">
    <source>
        <dbReference type="SAM" id="SignalP"/>
    </source>
</evidence>
<keyword evidence="1" id="KW-0732">Signal</keyword>
<evidence type="ECO:0000313" key="3">
    <source>
        <dbReference type="EMBL" id="EDN57551.1"/>
    </source>
</evidence>
<accession>A0ABM9WVZ1</accession>
<dbReference type="InterPro" id="IPR007893">
    <property type="entry name" value="Spore_coat_U/FanG"/>
</dbReference>
<evidence type="ECO:0000313" key="4">
    <source>
        <dbReference type="Proteomes" id="UP000242664"/>
    </source>
</evidence>
<dbReference type="Pfam" id="PF05229">
    <property type="entry name" value="SCPU"/>
    <property type="match status" value="1"/>
</dbReference>
<dbReference type="RefSeq" id="WP_006741958.1">
    <property type="nucleotide sequence ID" value="NC_013457.1"/>
</dbReference>
<keyword evidence="3" id="KW-0167">Capsid protein</keyword>
<feature type="domain" description="Spore coat protein U/FanG" evidence="2">
    <location>
        <begin position="27"/>
        <end position="175"/>
    </location>
</feature>
<reference evidence="4" key="1">
    <citation type="submission" date="2006-10" db="EMBL/GenBank/DDBJ databases">
        <authorList>
            <person name="Heidelberg J."/>
            <person name="Sebastian Y."/>
        </authorList>
    </citation>
    <scope>NUCLEOTIDE SEQUENCE [LARGE SCALE GENOMIC DNA]</scope>
    <source>
        <strain evidence="4">EX25</strain>
    </source>
</reference>
<gene>
    <name evidence="3" type="ORF">VEx25_A1221</name>
</gene>
<keyword evidence="3" id="KW-0946">Virion</keyword>
<protein>
    <submittedName>
        <fullName evidence="3">Spore Coat Protein U domain family</fullName>
    </submittedName>
</protein>
<dbReference type="SMART" id="SM00972">
    <property type="entry name" value="SCPU"/>
    <property type="match status" value="1"/>
</dbReference>
<sequence>MNSILLKVFLFTACATFSNPIFAAQSETFQVSATIDTGCLINGALTEESNTQIGTIGELNFGEHSAIYAAEVEGSITYNGGLTLSCTPGIAMNIKIDGGLNASVGVRKLKHTEQSSTVDYLLFEDAEHSQVLDIDTPYSAGTNEDPDNIQVPIWAKAILNGNEIAGIYTDTLTLTLEW</sequence>
<dbReference type="InterPro" id="IPR053167">
    <property type="entry name" value="Spore_coat_component"/>
</dbReference>
<dbReference type="EMBL" id="DS267817">
    <property type="protein sequence ID" value="EDN57551.1"/>
    <property type="molecule type" value="Genomic_DNA"/>
</dbReference>
<proteinExistence type="predicted"/>
<keyword evidence="4" id="KW-1185">Reference proteome</keyword>
<evidence type="ECO:0000259" key="2">
    <source>
        <dbReference type="Pfam" id="PF05229"/>
    </source>
</evidence>